<comment type="caution">
    <text evidence="1">The sequence shown here is derived from an EMBL/GenBank/DDBJ whole genome shotgun (WGS) entry which is preliminary data.</text>
</comment>
<accession>A0A2N5UES1</accession>
<evidence type="ECO:0000313" key="2">
    <source>
        <dbReference type="Proteomes" id="UP000235392"/>
    </source>
</evidence>
<proteinExistence type="predicted"/>
<name>A0A2N5UES1_9BASI</name>
<gene>
    <name evidence="1" type="ORF">PCASD_12067</name>
</gene>
<evidence type="ECO:0000313" key="1">
    <source>
        <dbReference type="EMBL" id="PLW36239.1"/>
    </source>
</evidence>
<organism evidence="1 2">
    <name type="scientific">Puccinia coronata f. sp. avenae</name>
    <dbReference type="NCBI Taxonomy" id="200324"/>
    <lineage>
        <taxon>Eukaryota</taxon>
        <taxon>Fungi</taxon>
        <taxon>Dikarya</taxon>
        <taxon>Basidiomycota</taxon>
        <taxon>Pucciniomycotina</taxon>
        <taxon>Pucciniomycetes</taxon>
        <taxon>Pucciniales</taxon>
        <taxon>Pucciniaceae</taxon>
        <taxon>Puccinia</taxon>
    </lineage>
</organism>
<protein>
    <submittedName>
        <fullName evidence="1">Uncharacterized protein</fullName>
    </submittedName>
</protein>
<dbReference type="Proteomes" id="UP000235392">
    <property type="component" value="Unassembled WGS sequence"/>
</dbReference>
<sequence>MMAAVILHNMIIEDERDNPMANVFDYHQATSASSNTSSATSDDMEMFLLRFQAIRSRSTHYMLKEDLINHLWNKRGEDHDKDSSDKSDQH</sequence>
<dbReference type="EMBL" id="PGCI01000163">
    <property type="protein sequence ID" value="PLW36239.1"/>
    <property type="molecule type" value="Genomic_DNA"/>
</dbReference>
<reference evidence="1 2" key="1">
    <citation type="submission" date="2017-11" db="EMBL/GenBank/DDBJ databases">
        <title>De novo assembly and phasing of dikaryotic genomes from two isolates of Puccinia coronata f. sp. avenae, the causal agent of oat crown rust.</title>
        <authorList>
            <person name="Miller M.E."/>
            <person name="Zhang Y."/>
            <person name="Omidvar V."/>
            <person name="Sperschneider J."/>
            <person name="Schwessinger B."/>
            <person name="Raley C."/>
            <person name="Palmer J.M."/>
            <person name="Garnica D."/>
            <person name="Upadhyaya N."/>
            <person name="Rathjen J."/>
            <person name="Taylor J.M."/>
            <person name="Park R.F."/>
            <person name="Dodds P.N."/>
            <person name="Hirsch C.D."/>
            <person name="Kianian S.F."/>
            <person name="Figueroa M."/>
        </authorList>
    </citation>
    <scope>NUCLEOTIDE SEQUENCE [LARGE SCALE GENOMIC DNA]</scope>
    <source>
        <strain evidence="1">12SD80</strain>
    </source>
</reference>
<dbReference type="AlphaFoldDB" id="A0A2N5UES1"/>